<dbReference type="PANTHER" id="PTHR46437:SF1">
    <property type="entry name" value="MORN REPEAT-CONTAINING PROTEIN 5"/>
    <property type="match status" value="1"/>
</dbReference>
<dbReference type="OrthoDB" id="300500at2759"/>
<evidence type="ECO:0000256" key="7">
    <source>
        <dbReference type="SAM" id="MobiDB-lite"/>
    </source>
</evidence>
<keyword evidence="3" id="KW-0677">Repeat</keyword>
<dbReference type="GeneID" id="115881380"/>
<feature type="compositionally biased region" description="Low complexity" evidence="7">
    <location>
        <begin position="1"/>
        <end position="18"/>
    </location>
</feature>
<dbReference type="SUPFAM" id="SSF82185">
    <property type="entry name" value="Histone H3 K4-specific methyltransferase SET7/9 N-terminal domain"/>
    <property type="match status" value="1"/>
</dbReference>
<keyword evidence="8" id="KW-1185">Reference proteome</keyword>
<keyword evidence="6" id="KW-0966">Cell projection</keyword>
<evidence type="ECO:0000256" key="2">
    <source>
        <dbReference type="ARBA" id="ARBA00016322"/>
    </source>
</evidence>
<dbReference type="InterPro" id="IPR042814">
    <property type="entry name" value="Morn5"/>
</dbReference>
<evidence type="ECO:0000313" key="8">
    <source>
        <dbReference type="Proteomes" id="UP000504635"/>
    </source>
</evidence>
<dbReference type="Pfam" id="PF02493">
    <property type="entry name" value="MORN"/>
    <property type="match status" value="2"/>
</dbReference>
<dbReference type="RefSeq" id="XP_030754695.1">
    <property type="nucleotide sequence ID" value="XM_030898835.1"/>
</dbReference>
<evidence type="ECO:0000256" key="3">
    <source>
        <dbReference type="ARBA" id="ARBA00022737"/>
    </source>
</evidence>
<proteinExistence type="predicted"/>
<name>A0A6J2XVB2_SITOR</name>
<dbReference type="PANTHER" id="PTHR46437">
    <property type="entry name" value="MORN REPEAT-CONTAINING PROTEIN 5"/>
    <property type="match status" value="1"/>
</dbReference>
<evidence type="ECO:0000256" key="6">
    <source>
        <dbReference type="ARBA" id="ARBA00023273"/>
    </source>
</evidence>
<organism evidence="8 9">
    <name type="scientific">Sitophilus oryzae</name>
    <name type="common">Rice weevil</name>
    <name type="synonym">Curculio oryzae</name>
    <dbReference type="NCBI Taxonomy" id="7048"/>
    <lineage>
        <taxon>Eukaryota</taxon>
        <taxon>Metazoa</taxon>
        <taxon>Ecdysozoa</taxon>
        <taxon>Arthropoda</taxon>
        <taxon>Hexapoda</taxon>
        <taxon>Insecta</taxon>
        <taxon>Pterygota</taxon>
        <taxon>Neoptera</taxon>
        <taxon>Endopterygota</taxon>
        <taxon>Coleoptera</taxon>
        <taxon>Polyphaga</taxon>
        <taxon>Cucujiformia</taxon>
        <taxon>Curculionidae</taxon>
        <taxon>Dryophthorinae</taxon>
        <taxon>Sitophilus</taxon>
    </lineage>
</organism>
<sequence length="296" mass="33670">MSYSNRSSSSGGPRQPRPTLNKDWCKLNLDQSIHLKQRRIEDLEASVHPGNKQYEKPAISFTTESIYEGPWNCIGFSGRGTYVYPHGPIYTGTFKDGEFHGLGVISYPMGHKVKGLWKNGKLVSKCFYFPDGLKATDPWYYCKIPDRRFQIEFNTSLNSAGSEFLTNRQPTINLPEGCYDTINGFYDPEANCIYNYDEEGLKENDPTKHIRCGDTLKRPVLSEESSFIKANYRKSSIETVGFAPELYEYWTTGREEEISKAIFKLHLPDKTADSCQMSVESGSIPSESLLNIEEKK</sequence>
<feature type="region of interest" description="Disordered" evidence="7">
    <location>
        <begin position="1"/>
        <end position="22"/>
    </location>
</feature>
<dbReference type="Gene3D" id="2.20.110.10">
    <property type="entry name" value="Histone H3 K4-specific methyltransferase SET7/9 N-terminal domain"/>
    <property type="match status" value="1"/>
</dbReference>
<dbReference type="GO" id="GO:0031514">
    <property type="term" value="C:motile cilium"/>
    <property type="evidence" value="ECO:0007669"/>
    <property type="project" value="UniProtKB-SubCell"/>
</dbReference>
<evidence type="ECO:0000256" key="4">
    <source>
        <dbReference type="ARBA" id="ARBA00022846"/>
    </source>
</evidence>
<comment type="subcellular location">
    <subcellularLocation>
        <location evidence="1">Cell projection</location>
        <location evidence="1">Cilium</location>
        <location evidence="1">Flagellum</location>
    </subcellularLocation>
</comment>
<keyword evidence="5" id="KW-0969">Cilium</keyword>
<evidence type="ECO:0000256" key="1">
    <source>
        <dbReference type="ARBA" id="ARBA00004230"/>
    </source>
</evidence>
<gene>
    <name evidence="9" type="primary">LOC115881380</name>
</gene>
<protein>
    <recommendedName>
        <fullName evidence="2">MORN repeat-containing protein 5</fullName>
    </recommendedName>
</protein>
<evidence type="ECO:0000256" key="5">
    <source>
        <dbReference type="ARBA" id="ARBA00023069"/>
    </source>
</evidence>
<keyword evidence="4" id="KW-0282">Flagellum</keyword>
<reference evidence="9" key="1">
    <citation type="submission" date="2025-08" db="UniProtKB">
        <authorList>
            <consortium name="RefSeq"/>
        </authorList>
    </citation>
    <scope>IDENTIFICATION</scope>
    <source>
        <tissue evidence="9">Gonads</tissue>
    </source>
</reference>
<evidence type="ECO:0000313" key="9">
    <source>
        <dbReference type="RefSeq" id="XP_030754695.1"/>
    </source>
</evidence>
<accession>A0A6J2XVB2</accession>
<dbReference type="Proteomes" id="UP000504635">
    <property type="component" value="Unplaced"/>
</dbReference>
<dbReference type="SMART" id="SM00698">
    <property type="entry name" value="MORN"/>
    <property type="match status" value="2"/>
</dbReference>
<dbReference type="InterPro" id="IPR003409">
    <property type="entry name" value="MORN"/>
</dbReference>
<dbReference type="AlphaFoldDB" id="A0A6J2XVB2"/>
<dbReference type="KEGG" id="soy:115881380"/>
<dbReference type="InParanoid" id="A0A6J2XVB2"/>